<gene>
    <name evidence="1" type="ORF">J6595_04345</name>
</gene>
<dbReference type="Proteomes" id="UP000678276">
    <property type="component" value="Unassembled WGS sequence"/>
</dbReference>
<evidence type="ECO:0000313" key="2">
    <source>
        <dbReference type="Proteomes" id="UP000678276"/>
    </source>
</evidence>
<protein>
    <submittedName>
        <fullName evidence="1">Uncharacterized protein</fullName>
    </submittedName>
</protein>
<reference evidence="1 2" key="1">
    <citation type="submission" date="2021-04" db="EMBL/GenBank/DDBJ databases">
        <title>Whole genome sequence of Jiella sp. KSK16Y-1.</title>
        <authorList>
            <person name="Tuo L."/>
        </authorList>
    </citation>
    <scope>NUCLEOTIDE SEQUENCE [LARGE SCALE GENOMIC DNA]</scope>
    <source>
        <strain evidence="1 2">KSK16Y-1</strain>
    </source>
</reference>
<dbReference type="EMBL" id="JAGJCF010000002">
    <property type="protein sequence ID" value="MBP0614805.1"/>
    <property type="molecule type" value="Genomic_DNA"/>
</dbReference>
<keyword evidence="2" id="KW-1185">Reference proteome</keyword>
<sequence>MAQVHDKIRRVNAILADLRTNHPSAYEKVLESHSPVLRITTGKKIPSPNQLADSIGWAMNNDARAAPKISELRQLLWDMKATDVDMTTIIVEVANAPVDKDGAFILFTEKILRYFNR</sequence>
<comment type="caution">
    <text evidence="1">The sequence shown here is derived from an EMBL/GenBank/DDBJ whole genome shotgun (WGS) entry which is preliminary data.</text>
</comment>
<proteinExistence type="predicted"/>
<dbReference type="RefSeq" id="WP_209593217.1">
    <property type="nucleotide sequence ID" value="NZ_JAGJCF010000002.1"/>
</dbReference>
<name>A0ABS4BDI0_9HYPH</name>
<organism evidence="1 2">
    <name type="scientific">Jiella mangrovi</name>
    <dbReference type="NCBI Taxonomy" id="2821407"/>
    <lineage>
        <taxon>Bacteria</taxon>
        <taxon>Pseudomonadati</taxon>
        <taxon>Pseudomonadota</taxon>
        <taxon>Alphaproteobacteria</taxon>
        <taxon>Hyphomicrobiales</taxon>
        <taxon>Aurantimonadaceae</taxon>
        <taxon>Jiella</taxon>
    </lineage>
</organism>
<evidence type="ECO:0000313" key="1">
    <source>
        <dbReference type="EMBL" id="MBP0614805.1"/>
    </source>
</evidence>
<accession>A0ABS4BDI0</accession>